<comment type="subcellular location">
    <subcellularLocation>
        <location evidence="1 6">Cytoplasm</location>
        <location evidence="1 6">Cytosol</location>
    </subcellularLocation>
</comment>
<dbReference type="RefSeq" id="WP_013623822.1">
    <property type="nucleotide sequence ID" value="NC_015172.1"/>
</dbReference>
<dbReference type="CDD" id="cd16098">
    <property type="entry name" value="FliS"/>
    <property type="match status" value="1"/>
</dbReference>
<keyword evidence="3 6" id="KW-0963">Cytoplasm</keyword>
<dbReference type="KEGG" id="sgy:Sgly_0588"/>
<evidence type="ECO:0000256" key="3">
    <source>
        <dbReference type="ARBA" id="ARBA00022490"/>
    </source>
</evidence>
<keyword evidence="7" id="KW-0282">Flagellum</keyword>
<protein>
    <recommendedName>
        <fullName evidence="6">Flagellar secretion chaperone FliS</fullName>
    </recommendedName>
</protein>
<dbReference type="NCBIfam" id="TIGR00208">
    <property type="entry name" value="fliS"/>
    <property type="match status" value="1"/>
</dbReference>
<keyword evidence="7" id="KW-0966">Cell projection</keyword>
<dbReference type="InterPro" id="IPR003713">
    <property type="entry name" value="FliS"/>
</dbReference>
<evidence type="ECO:0000256" key="1">
    <source>
        <dbReference type="ARBA" id="ARBA00004514"/>
    </source>
</evidence>
<keyword evidence="5" id="KW-0143">Chaperone</keyword>
<dbReference type="Proteomes" id="UP000007488">
    <property type="component" value="Chromosome"/>
</dbReference>
<comment type="similarity">
    <text evidence="2 6">Belongs to the FliS family.</text>
</comment>
<dbReference type="HOGENOM" id="CLU_080373_3_0_9"/>
<dbReference type="GO" id="GO:0005829">
    <property type="term" value="C:cytosol"/>
    <property type="evidence" value="ECO:0007669"/>
    <property type="project" value="UniProtKB-SubCell"/>
</dbReference>
<evidence type="ECO:0000256" key="6">
    <source>
        <dbReference type="PIRNR" id="PIRNR039090"/>
    </source>
</evidence>
<dbReference type="GO" id="GO:0044780">
    <property type="term" value="P:bacterial-type flagellum assembly"/>
    <property type="evidence" value="ECO:0007669"/>
    <property type="project" value="InterPro"/>
</dbReference>
<dbReference type="InterPro" id="IPR036584">
    <property type="entry name" value="FliS_sf"/>
</dbReference>
<dbReference type="EMBL" id="CP002547">
    <property type="protein sequence ID" value="ADY54951.1"/>
    <property type="molecule type" value="Genomic_DNA"/>
</dbReference>
<dbReference type="SUPFAM" id="SSF101116">
    <property type="entry name" value="Flagellar export chaperone FliS"/>
    <property type="match status" value="1"/>
</dbReference>
<evidence type="ECO:0000256" key="5">
    <source>
        <dbReference type="ARBA" id="ARBA00023186"/>
    </source>
</evidence>
<dbReference type="PIRSF" id="PIRSF039090">
    <property type="entry name" value="Flis"/>
    <property type="match status" value="1"/>
</dbReference>
<dbReference type="STRING" id="645991.Sgly_0588"/>
<evidence type="ECO:0000256" key="4">
    <source>
        <dbReference type="ARBA" id="ARBA00022795"/>
    </source>
</evidence>
<name>F0SZE6_SYNGF</name>
<evidence type="ECO:0000313" key="8">
    <source>
        <dbReference type="Proteomes" id="UP000007488"/>
    </source>
</evidence>
<gene>
    <name evidence="7" type="ordered locus">Sgly_0588</name>
</gene>
<dbReference type="Pfam" id="PF02561">
    <property type="entry name" value="FliS"/>
    <property type="match status" value="1"/>
</dbReference>
<dbReference type="Gene3D" id="1.20.120.340">
    <property type="entry name" value="Flagellar protein FliS"/>
    <property type="match status" value="1"/>
</dbReference>
<reference evidence="7 8" key="1">
    <citation type="journal article" date="2011" name="Stand. Genomic Sci.">
        <title>Complete genome sequence of Syntrophobotulus glycolicus type strain (FlGlyR).</title>
        <authorList>
            <person name="Han C."/>
            <person name="Mwirichia R."/>
            <person name="Chertkov O."/>
            <person name="Held B."/>
            <person name="Lapidus A."/>
            <person name="Nolan M."/>
            <person name="Lucas S."/>
            <person name="Hammon N."/>
            <person name="Deshpande S."/>
            <person name="Cheng J.F."/>
            <person name="Tapia R."/>
            <person name="Goodwin L."/>
            <person name="Pitluck S."/>
            <person name="Huntemann M."/>
            <person name="Liolios K."/>
            <person name="Ivanova N."/>
            <person name="Pagani I."/>
            <person name="Mavromatis K."/>
            <person name="Ovchinikova G."/>
            <person name="Pati A."/>
            <person name="Chen A."/>
            <person name="Palaniappan K."/>
            <person name="Land M."/>
            <person name="Hauser L."/>
            <person name="Brambilla E.M."/>
            <person name="Rohde M."/>
            <person name="Spring S."/>
            <person name="Sikorski J."/>
            <person name="Goker M."/>
            <person name="Woyke T."/>
            <person name="Bristow J."/>
            <person name="Eisen J.A."/>
            <person name="Markowitz V."/>
            <person name="Hugenholtz P."/>
            <person name="Kyrpides N.C."/>
            <person name="Klenk H.P."/>
            <person name="Detter J.C."/>
        </authorList>
    </citation>
    <scope>NUCLEOTIDE SEQUENCE [LARGE SCALE GENOMIC DNA]</scope>
    <source>
        <strain evidence="8">DSM 8271 / FlGlyR</strain>
    </source>
</reference>
<dbReference type="OrthoDB" id="1524959at2"/>
<keyword evidence="4 6" id="KW-1005">Bacterial flagellum biogenesis</keyword>
<evidence type="ECO:0000256" key="2">
    <source>
        <dbReference type="ARBA" id="ARBA00008787"/>
    </source>
</evidence>
<reference evidence="8" key="2">
    <citation type="submission" date="2011-02" db="EMBL/GenBank/DDBJ databases">
        <title>The complete genome of Syntrophobotulus glycolicus DSM 8271.</title>
        <authorList>
            <person name="Lucas S."/>
            <person name="Copeland A."/>
            <person name="Lapidus A."/>
            <person name="Bruce D."/>
            <person name="Goodwin L."/>
            <person name="Pitluck S."/>
            <person name="Kyrpides N."/>
            <person name="Mavromatis K."/>
            <person name="Pagani I."/>
            <person name="Ivanova N."/>
            <person name="Mikhailova N."/>
            <person name="Chertkov O."/>
            <person name="Held B."/>
            <person name="Detter J.C."/>
            <person name="Tapia R."/>
            <person name="Han C."/>
            <person name="Land M."/>
            <person name="Hauser L."/>
            <person name="Markowitz V."/>
            <person name="Cheng J.-F."/>
            <person name="Hugenholtz P."/>
            <person name="Woyke T."/>
            <person name="Wu D."/>
            <person name="Spring S."/>
            <person name="Schroeder M."/>
            <person name="Brambilla E."/>
            <person name="Klenk H.-P."/>
            <person name="Eisen J.A."/>
        </authorList>
    </citation>
    <scope>NUCLEOTIDE SEQUENCE [LARGE SCALE GENOMIC DNA]</scope>
    <source>
        <strain evidence="8">DSM 8271 / FlGlyR</strain>
    </source>
</reference>
<keyword evidence="7" id="KW-0969">Cilium</keyword>
<organism evidence="7 8">
    <name type="scientific">Syntrophobotulus glycolicus (strain DSM 8271 / FlGlyR)</name>
    <dbReference type="NCBI Taxonomy" id="645991"/>
    <lineage>
        <taxon>Bacteria</taxon>
        <taxon>Bacillati</taxon>
        <taxon>Bacillota</taxon>
        <taxon>Clostridia</taxon>
        <taxon>Eubacteriales</taxon>
        <taxon>Desulfitobacteriaceae</taxon>
        <taxon>Syntrophobotulus</taxon>
    </lineage>
</organism>
<proteinExistence type="inferred from homology"/>
<dbReference type="PANTHER" id="PTHR34773">
    <property type="entry name" value="FLAGELLAR SECRETION CHAPERONE FLIS"/>
    <property type="match status" value="1"/>
</dbReference>
<dbReference type="eggNOG" id="COG1516">
    <property type="taxonomic scope" value="Bacteria"/>
</dbReference>
<accession>F0SZE6</accession>
<dbReference type="PANTHER" id="PTHR34773:SF1">
    <property type="entry name" value="FLAGELLAR SECRETION CHAPERONE FLIS"/>
    <property type="match status" value="1"/>
</dbReference>
<dbReference type="GO" id="GO:0071973">
    <property type="term" value="P:bacterial-type flagellum-dependent cell motility"/>
    <property type="evidence" value="ECO:0007669"/>
    <property type="project" value="TreeGrafter"/>
</dbReference>
<sequence length="136" mass="15610">MNTLSNPRIYGNPQQAYRQTAVGTASPEKLLIMLYSGAVKYLHLGKKAIEEKKYETANEILVRVQDMIIELNTTLNMEAGGEIAKNLRLLYDFYEDEVMKANLKKDAELLVPVIHFFESFRDVWIEAAKRARSEAR</sequence>
<keyword evidence="8" id="KW-1185">Reference proteome</keyword>
<dbReference type="AlphaFoldDB" id="F0SZE6"/>
<evidence type="ECO:0000313" key="7">
    <source>
        <dbReference type="EMBL" id="ADY54951.1"/>
    </source>
</evidence>